<reference evidence="5" key="2">
    <citation type="submission" date="2015-04" db="EMBL/GenBank/DDBJ databases">
        <title>Physiological reanalysis, assessment of diazotrophy, and genome sequences of multiple isolates of Streptomyces thermoautotrophicus.</title>
        <authorList>
            <person name="MacKellar D.C."/>
            <person name="Lieber L."/>
            <person name="Norman J."/>
            <person name="Bolger A."/>
            <person name="Tobin C."/>
            <person name="Murray J.W."/>
            <person name="Chang R."/>
            <person name="Ford T."/>
            <person name="Nguyen P.Q."/>
            <person name="Woodward J."/>
            <person name="Permingeat H."/>
            <person name="Joshi N.S."/>
            <person name="Silver P.A."/>
            <person name="Usadel B."/>
            <person name="Rutherford A.W."/>
            <person name="Friesen M."/>
            <person name="Prell J."/>
        </authorList>
    </citation>
    <scope>NUCLEOTIDE SEQUENCE [LARGE SCALE GENOMIC DNA]</scope>
    <source>
        <strain evidence="5">H1</strain>
    </source>
</reference>
<dbReference type="InterPro" id="IPR012912">
    <property type="entry name" value="Plasmid_pRiA4b_Orf3-like"/>
</dbReference>
<dbReference type="EMBL" id="JYIJ01000018">
    <property type="protein sequence ID" value="KWX00179.1"/>
    <property type="molecule type" value="Genomic_DNA"/>
</dbReference>
<comment type="caution">
    <text evidence="3">The sequence shown here is derived from an EMBL/GenBank/DDBJ whole genome shotgun (WGS) entry which is preliminary data.</text>
</comment>
<dbReference type="Proteomes" id="UP000070659">
    <property type="component" value="Unassembled WGS sequence"/>
</dbReference>
<sequence>MSTDDLEALLERDRRMLAASRAPSVRRGPRTPGAAVVVLVDLGYRDPDCSFTVVVGPDHTFRDLAVVIDQVMERDDPHLAEFRIPDDRRLRNVWAFGMWDREWRGTRAVLPPGYWERTRLTSRDREDLGLDEYRRPWIDGCREKVTAHLTVGEACAYLFDFGDEWWHAIRVIRPAHPAEPTGGPLPVVSTPLRVPPPPQYEYPEDEEF</sequence>
<reference evidence="4" key="3">
    <citation type="submission" date="2015-04" db="EMBL/GenBank/DDBJ databases">
        <title>Physiological reanalysis, assessment of diazotrophy, and genome sequences of multiple isolates of Streptomyces thermoautotrophicus.</title>
        <authorList>
            <person name="MacKellar D.C."/>
            <person name="Lieber L."/>
            <person name="Norman J."/>
            <person name="Bolger A."/>
            <person name="Tobin C."/>
            <person name="Murray J.W."/>
            <person name="Woodward J."/>
            <person name="Friesen M."/>
            <person name="Prell J."/>
        </authorList>
    </citation>
    <scope>NUCLEOTIDE SEQUENCE [LARGE SCALE GENOMIC DNA]</scope>
    <source>
        <strain evidence="4">H1</strain>
    </source>
</reference>
<dbReference type="InterPro" id="IPR024047">
    <property type="entry name" value="MM3350-like_sf"/>
</dbReference>
<dbReference type="Proteomes" id="UP000070188">
    <property type="component" value="Unassembled WGS sequence"/>
</dbReference>
<evidence type="ECO:0000313" key="4">
    <source>
        <dbReference type="EMBL" id="KWX01823.1"/>
    </source>
</evidence>
<evidence type="ECO:0000256" key="1">
    <source>
        <dbReference type="SAM" id="MobiDB-lite"/>
    </source>
</evidence>
<dbReference type="EMBL" id="LAXD01000001">
    <property type="protein sequence ID" value="KWX01823.1"/>
    <property type="molecule type" value="Genomic_DNA"/>
</dbReference>
<evidence type="ECO:0000259" key="2">
    <source>
        <dbReference type="Pfam" id="PF07929"/>
    </source>
</evidence>
<gene>
    <name evidence="4" type="ORF">LI90_2855</name>
    <name evidence="3" type="ORF">TH66_14890</name>
</gene>
<dbReference type="PATRIC" id="fig|1469144.10.peg.3087"/>
<proteinExistence type="predicted"/>
<reference evidence="3 6" key="1">
    <citation type="submission" date="2015-02" db="EMBL/GenBank/DDBJ databases">
        <title>Physiological reanalysis, assessment of diazotrophy, and genome sequences of multiple isolates of Streptomyces thermoautotrophicus.</title>
        <authorList>
            <person name="MacKellar D.C."/>
            <person name="Lieber L."/>
            <person name="Norman J."/>
            <person name="Bolger A."/>
            <person name="Tobin C."/>
            <person name="Murray J.W."/>
            <person name="Prell J."/>
        </authorList>
    </citation>
    <scope>NUCLEOTIDE SEQUENCE [LARGE SCALE GENOMIC DNA]</scope>
    <source>
        <strain evidence="3 6">UBT1</strain>
    </source>
</reference>
<dbReference type="STRING" id="1469144.LI90_2855"/>
<dbReference type="Pfam" id="PF07929">
    <property type="entry name" value="PRiA4_ORF3"/>
    <property type="match status" value="1"/>
</dbReference>
<dbReference type="OrthoDB" id="9816539at2"/>
<feature type="region of interest" description="Disordered" evidence="1">
    <location>
        <begin position="180"/>
        <end position="208"/>
    </location>
</feature>
<accession>A0A132MQR9</accession>
<dbReference type="SUPFAM" id="SSF159941">
    <property type="entry name" value="MM3350-like"/>
    <property type="match status" value="1"/>
</dbReference>
<evidence type="ECO:0000313" key="3">
    <source>
        <dbReference type="EMBL" id="KWX00179.1"/>
    </source>
</evidence>
<keyword evidence="5" id="KW-1185">Reference proteome</keyword>
<evidence type="ECO:0000313" key="5">
    <source>
        <dbReference type="Proteomes" id="UP000070188"/>
    </source>
</evidence>
<name>A0A132MQR9_9ACTN</name>
<evidence type="ECO:0000313" key="6">
    <source>
        <dbReference type="Proteomes" id="UP000070659"/>
    </source>
</evidence>
<dbReference type="Gene3D" id="3.10.290.30">
    <property type="entry name" value="MM3350-like"/>
    <property type="match status" value="1"/>
</dbReference>
<dbReference type="RefSeq" id="WP_066888539.1">
    <property type="nucleotide sequence ID" value="NZ_JYIJ01000018.1"/>
</dbReference>
<protein>
    <recommendedName>
        <fullName evidence="2">Plasmid pRiA4b Orf3-like domain-containing protein</fullName>
    </recommendedName>
</protein>
<organism evidence="3 6">
    <name type="scientific">Carbonactinospora thermoautotrophica</name>
    <dbReference type="NCBI Taxonomy" id="1469144"/>
    <lineage>
        <taxon>Bacteria</taxon>
        <taxon>Bacillati</taxon>
        <taxon>Actinomycetota</taxon>
        <taxon>Actinomycetes</taxon>
        <taxon>Kitasatosporales</taxon>
        <taxon>Carbonactinosporaceae</taxon>
        <taxon>Carbonactinospora</taxon>
    </lineage>
</organism>
<dbReference type="AlphaFoldDB" id="A0A132MQR9"/>
<feature type="domain" description="Plasmid pRiA4b Orf3-like" evidence="2">
    <location>
        <begin position="36"/>
        <end position="178"/>
    </location>
</feature>